<evidence type="ECO:0000259" key="8">
    <source>
        <dbReference type="Pfam" id="PF22466"/>
    </source>
</evidence>
<dbReference type="Pfam" id="PF05916">
    <property type="entry name" value="Sld5"/>
    <property type="match status" value="1"/>
</dbReference>
<dbReference type="GO" id="GO:0000811">
    <property type="term" value="C:GINS complex"/>
    <property type="evidence" value="ECO:0007669"/>
    <property type="project" value="UniProtKB-UniRule"/>
</dbReference>
<evidence type="ECO:0000256" key="3">
    <source>
        <dbReference type="ARBA" id="ARBA00015140"/>
    </source>
</evidence>
<dbReference type="CDD" id="cd11713">
    <property type="entry name" value="GINS_A_psf3"/>
    <property type="match status" value="1"/>
</dbReference>
<evidence type="ECO:0000256" key="4">
    <source>
        <dbReference type="ARBA" id="ARBA00022705"/>
    </source>
</evidence>
<comment type="subcellular location">
    <subcellularLocation>
        <location evidence="1 6">Nucleus</location>
    </subcellularLocation>
</comment>
<comment type="similarity">
    <text evidence="2 6">Belongs to the GINS3/PSF3 family.</text>
</comment>
<dbReference type="InterPro" id="IPR036224">
    <property type="entry name" value="GINS_bundle-like_dom_sf"/>
</dbReference>
<dbReference type="AlphaFoldDB" id="A0A4S9V3N6"/>
<keyword evidence="4 6" id="KW-0235">DNA replication</keyword>
<gene>
    <name evidence="9" type="ORF">D6C94_08778</name>
</gene>
<feature type="domain" description="DNA replication complex GINS protein PSF3 N-terminal" evidence="8">
    <location>
        <begin position="5"/>
        <end position="38"/>
    </location>
</feature>
<evidence type="ECO:0000256" key="5">
    <source>
        <dbReference type="ARBA" id="ARBA00023242"/>
    </source>
</evidence>
<comment type="function">
    <text evidence="6">The GINS complex plays an essential role in the initiation of DNA replication.</text>
</comment>
<dbReference type="Gene3D" id="1.20.58.2050">
    <property type="match status" value="1"/>
</dbReference>
<dbReference type="GO" id="GO:1902975">
    <property type="term" value="P:mitotic DNA replication initiation"/>
    <property type="evidence" value="ECO:0007669"/>
    <property type="project" value="TreeGrafter"/>
</dbReference>
<dbReference type="Proteomes" id="UP000305064">
    <property type="component" value="Unassembled WGS sequence"/>
</dbReference>
<comment type="caution">
    <text evidence="9">The sequence shown here is derived from an EMBL/GenBank/DDBJ whole genome shotgun (WGS) entry which is preliminary data.</text>
</comment>
<evidence type="ECO:0000256" key="1">
    <source>
        <dbReference type="ARBA" id="ARBA00004123"/>
    </source>
</evidence>
<dbReference type="SUPFAM" id="SSF160059">
    <property type="entry name" value="PriA/YqbF domain"/>
    <property type="match status" value="1"/>
</dbReference>
<evidence type="ECO:0000313" key="9">
    <source>
        <dbReference type="EMBL" id="THY70231.1"/>
    </source>
</evidence>
<keyword evidence="5 6" id="KW-0539">Nucleus</keyword>
<dbReference type="Pfam" id="PF22466">
    <property type="entry name" value="PSF3_N"/>
    <property type="match status" value="2"/>
</dbReference>
<feature type="domain" description="GINS subunit" evidence="7">
    <location>
        <begin position="94"/>
        <end position="192"/>
    </location>
</feature>
<comment type="subunit">
    <text evidence="6">Component of the GINS complex.</text>
</comment>
<feature type="domain" description="DNA replication complex GINS protein PSF3 N-terminal" evidence="8">
    <location>
        <begin position="56"/>
        <end position="76"/>
    </location>
</feature>
<organism evidence="9 10">
    <name type="scientific">Aureobasidium pullulans</name>
    <name type="common">Black yeast</name>
    <name type="synonym">Pullularia pullulans</name>
    <dbReference type="NCBI Taxonomy" id="5580"/>
    <lineage>
        <taxon>Eukaryota</taxon>
        <taxon>Fungi</taxon>
        <taxon>Dikarya</taxon>
        <taxon>Ascomycota</taxon>
        <taxon>Pezizomycotina</taxon>
        <taxon>Dothideomycetes</taxon>
        <taxon>Dothideomycetidae</taxon>
        <taxon>Dothideales</taxon>
        <taxon>Saccotheciaceae</taxon>
        <taxon>Aureobasidium</taxon>
    </lineage>
</organism>
<name>A0A4S9V3N6_AURPU</name>
<evidence type="ECO:0000313" key="10">
    <source>
        <dbReference type="Proteomes" id="UP000305064"/>
    </source>
</evidence>
<dbReference type="InterPro" id="IPR010492">
    <property type="entry name" value="GINS_Psf3"/>
</dbReference>
<dbReference type="PANTHER" id="PTHR22768:SF0">
    <property type="entry name" value="DNA REPLICATION COMPLEX GINS PROTEIN PSF3"/>
    <property type="match status" value="1"/>
</dbReference>
<dbReference type="InterPro" id="IPR021151">
    <property type="entry name" value="GINS_A"/>
</dbReference>
<accession>A0A4S9V3N6</accession>
<protein>
    <recommendedName>
        <fullName evidence="3 6">DNA replication complex GINS protein PSF3</fullName>
    </recommendedName>
</protein>
<dbReference type="InterPro" id="IPR055221">
    <property type="entry name" value="PSF3_N"/>
</dbReference>
<dbReference type="PANTHER" id="PTHR22768">
    <property type="entry name" value="DNA REPLICATION COMPLEX GINS PROTEIN PSF3"/>
    <property type="match status" value="1"/>
</dbReference>
<evidence type="ECO:0000256" key="6">
    <source>
        <dbReference type="RuleBase" id="RU367161"/>
    </source>
</evidence>
<dbReference type="InterPro" id="IPR038437">
    <property type="entry name" value="GINS_Psf3_sf"/>
</dbReference>
<evidence type="ECO:0000256" key="2">
    <source>
        <dbReference type="ARBA" id="ARBA00006343"/>
    </source>
</evidence>
<dbReference type="SUPFAM" id="SSF158573">
    <property type="entry name" value="GINS helical bundle-like"/>
    <property type="match status" value="1"/>
</dbReference>
<dbReference type="EMBL" id="QZBJ01000080">
    <property type="protein sequence ID" value="THY70231.1"/>
    <property type="molecule type" value="Genomic_DNA"/>
</dbReference>
<sequence length="198" mass="21700">MGSYYNIDAILTDAQKVPCTFELSVPNMGYLQGNPGEDACVSPISSDIPTQTDLLSQIKQGSKVELPLWLAEMLAVSNPSGNSSLATLDLPQALSQRVMNALKADPKTVDLRAQAQHFYNIGARMLELFEEEEMVDILTDTFKQRAAEISDQALNSRSALGEGADFARGLDETERQLFRAAHDGTTAVKKWFETAQKS</sequence>
<reference evidence="9 10" key="1">
    <citation type="submission" date="2018-10" db="EMBL/GenBank/DDBJ databases">
        <title>Fifty Aureobasidium pullulans genomes reveal a recombining polyextremotolerant generalist.</title>
        <authorList>
            <person name="Gostincar C."/>
            <person name="Turk M."/>
            <person name="Zajc J."/>
            <person name="Gunde-Cimerman N."/>
        </authorList>
    </citation>
    <scope>NUCLEOTIDE SEQUENCE [LARGE SCALE GENOMIC DNA]</scope>
    <source>
        <strain evidence="9 10">EXF-4256</strain>
    </source>
</reference>
<proteinExistence type="inferred from homology"/>
<dbReference type="CDD" id="cd21693">
    <property type="entry name" value="GINS_B_Psf3"/>
    <property type="match status" value="1"/>
</dbReference>
<evidence type="ECO:0000259" key="7">
    <source>
        <dbReference type="Pfam" id="PF05916"/>
    </source>
</evidence>